<dbReference type="GO" id="GO:0005886">
    <property type="term" value="C:plasma membrane"/>
    <property type="evidence" value="ECO:0007669"/>
    <property type="project" value="UniProtKB-SubCell"/>
</dbReference>
<keyword evidence="3" id="KW-1003">Cell membrane</keyword>
<sequence>MNVKMQVIDLVHLYNKTDEYFWLNISECVNSTKVELNISDSNETFDENSIVKLCVQQKIGSSPYVPLFSVKLFWSLLYASMIASSAIGNSLVIWIILAHKKMRTVTNLFLLNLAIADMMMALFNANFNFIFMLNSHWPFGQTYCKINNSISNLTVFASVFTITAMSFDR</sequence>
<feature type="transmembrane region" description="Helical" evidence="10">
    <location>
        <begin position="72"/>
        <end position="97"/>
    </location>
</feature>
<keyword evidence="6" id="KW-0297">G-protein coupled receptor</keyword>
<dbReference type="PANTHER" id="PTHR46925">
    <property type="entry name" value="G-PROTEIN COUPLED RECEPTOR TKR-1-RELATED"/>
    <property type="match status" value="1"/>
</dbReference>
<keyword evidence="5 10" id="KW-1133">Transmembrane helix</keyword>
<dbReference type="Pfam" id="PF00001">
    <property type="entry name" value="7tm_1"/>
    <property type="match status" value="1"/>
</dbReference>
<name>A0A443RH46_9ACAR</name>
<evidence type="ECO:0000256" key="4">
    <source>
        <dbReference type="ARBA" id="ARBA00022692"/>
    </source>
</evidence>
<keyword evidence="9" id="KW-0807">Transducer</keyword>
<evidence type="ECO:0000256" key="5">
    <source>
        <dbReference type="ARBA" id="ARBA00022989"/>
    </source>
</evidence>
<evidence type="ECO:0000256" key="2">
    <source>
        <dbReference type="ARBA" id="ARBA00010663"/>
    </source>
</evidence>
<feature type="transmembrane region" description="Helical" evidence="10">
    <location>
        <begin position="150"/>
        <end position="167"/>
    </location>
</feature>
<dbReference type="PANTHER" id="PTHR46925:SF2">
    <property type="entry name" value="G-PROTEIN COUPLED RECEPTOR TKR-1-RELATED"/>
    <property type="match status" value="1"/>
</dbReference>
<dbReference type="Proteomes" id="UP000285301">
    <property type="component" value="Unassembled WGS sequence"/>
</dbReference>
<protein>
    <submittedName>
        <fullName evidence="12">Tachykinin-like peptides receptor 86C</fullName>
    </submittedName>
</protein>
<evidence type="ECO:0000256" key="10">
    <source>
        <dbReference type="SAM" id="Phobius"/>
    </source>
</evidence>
<keyword evidence="13" id="KW-1185">Reference proteome</keyword>
<dbReference type="InterPro" id="IPR001681">
    <property type="entry name" value="Neurokn_rcpt"/>
</dbReference>
<dbReference type="InterPro" id="IPR000276">
    <property type="entry name" value="GPCR_Rhodpsn"/>
</dbReference>
<organism evidence="12 13">
    <name type="scientific">Dinothrombium tinctorium</name>
    <dbReference type="NCBI Taxonomy" id="1965070"/>
    <lineage>
        <taxon>Eukaryota</taxon>
        <taxon>Metazoa</taxon>
        <taxon>Ecdysozoa</taxon>
        <taxon>Arthropoda</taxon>
        <taxon>Chelicerata</taxon>
        <taxon>Arachnida</taxon>
        <taxon>Acari</taxon>
        <taxon>Acariformes</taxon>
        <taxon>Trombidiformes</taxon>
        <taxon>Prostigmata</taxon>
        <taxon>Anystina</taxon>
        <taxon>Parasitengona</taxon>
        <taxon>Trombidioidea</taxon>
        <taxon>Trombidiidae</taxon>
        <taxon>Dinothrombium</taxon>
    </lineage>
</organism>
<dbReference type="SUPFAM" id="SSF81321">
    <property type="entry name" value="Family A G protein-coupled receptor-like"/>
    <property type="match status" value="1"/>
</dbReference>
<comment type="similarity">
    <text evidence="2">Belongs to the G-protein coupled receptor 1 family.</text>
</comment>
<evidence type="ECO:0000256" key="7">
    <source>
        <dbReference type="ARBA" id="ARBA00023136"/>
    </source>
</evidence>
<dbReference type="AlphaFoldDB" id="A0A443RH46"/>
<evidence type="ECO:0000256" key="3">
    <source>
        <dbReference type="ARBA" id="ARBA00022475"/>
    </source>
</evidence>
<evidence type="ECO:0000259" key="11">
    <source>
        <dbReference type="PROSITE" id="PS50262"/>
    </source>
</evidence>
<evidence type="ECO:0000313" key="12">
    <source>
        <dbReference type="EMBL" id="RWS14599.1"/>
    </source>
</evidence>
<evidence type="ECO:0000313" key="13">
    <source>
        <dbReference type="Proteomes" id="UP000285301"/>
    </source>
</evidence>
<proteinExistence type="inferred from homology"/>
<dbReference type="GO" id="GO:0004995">
    <property type="term" value="F:tachykinin receptor activity"/>
    <property type="evidence" value="ECO:0007669"/>
    <property type="project" value="InterPro"/>
</dbReference>
<accession>A0A443RH46</accession>
<dbReference type="OrthoDB" id="5981855at2759"/>
<feature type="transmembrane region" description="Helical" evidence="10">
    <location>
        <begin position="109"/>
        <end position="130"/>
    </location>
</feature>
<evidence type="ECO:0000256" key="1">
    <source>
        <dbReference type="ARBA" id="ARBA00004651"/>
    </source>
</evidence>
<dbReference type="EMBL" id="NCKU01000673">
    <property type="protein sequence ID" value="RWS14599.1"/>
    <property type="molecule type" value="Genomic_DNA"/>
</dbReference>
<dbReference type="PRINTS" id="PR00237">
    <property type="entry name" value="GPCRRHODOPSN"/>
</dbReference>
<comment type="subcellular location">
    <subcellularLocation>
        <location evidence="1">Cell membrane</location>
        <topology evidence="1">Multi-pass membrane protein</topology>
    </subcellularLocation>
</comment>
<dbReference type="InterPro" id="IPR017452">
    <property type="entry name" value="GPCR_Rhodpsn_7TM"/>
</dbReference>
<dbReference type="Gene3D" id="1.20.1070.10">
    <property type="entry name" value="Rhodopsin 7-helix transmembrane proteins"/>
    <property type="match status" value="1"/>
</dbReference>
<keyword evidence="8 12" id="KW-0675">Receptor</keyword>
<evidence type="ECO:0000256" key="8">
    <source>
        <dbReference type="ARBA" id="ARBA00023170"/>
    </source>
</evidence>
<evidence type="ECO:0000256" key="9">
    <source>
        <dbReference type="ARBA" id="ARBA00023224"/>
    </source>
</evidence>
<dbReference type="STRING" id="1965070.A0A443RH46"/>
<dbReference type="PROSITE" id="PS50262">
    <property type="entry name" value="G_PROTEIN_RECEP_F1_2"/>
    <property type="match status" value="1"/>
</dbReference>
<reference evidence="12 13" key="1">
    <citation type="journal article" date="2018" name="Gigascience">
        <title>Genomes of trombidid mites reveal novel predicted allergens and laterally-transferred genes associated with secondary metabolism.</title>
        <authorList>
            <person name="Dong X."/>
            <person name="Chaisiri K."/>
            <person name="Xia D."/>
            <person name="Armstrong S.D."/>
            <person name="Fang Y."/>
            <person name="Donnelly M.J."/>
            <person name="Kadowaki T."/>
            <person name="McGarry J.W."/>
            <person name="Darby A.C."/>
            <person name="Makepeace B.L."/>
        </authorList>
    </citation>
    <scope>NUCLEOTIDE SEQUENCE [LARGE SCALE GENOMIC DNA]</scope>
    <source>
        <strain evidence="12">UoL-WK</strain>
    </source>
</reference>
<feature type="domain" description="G-protein coupled receptors family 1 profile" evidence="11">
    <location>
        <begin position="88"/>
        <end position="169"/>
    </location>
</feature>
<keyword evidence="4 10" id="KW-0812">Transmembrane</keyword>
<evidence type="ECO:0000256" key="6">
    <source>
        <dbReference type="ARBA" id="ARBA00023040"/>
    </source>
</evidence>
<keyword evidence="7 10" id="KW-0472">Membrane</keyword>
<comment type="caution">
    <text evidence="12">The sequence shown here is derived from an EMBL/GenBank/DDBJ whole genome shotgun (WGS) entry which is preliminary data.</text>
</comment>
<gene>
    <name evidence="12" type="ORF">B4U79_00711</name>
</gene>